<dbReference type="SUPFAM" id="SSF56300">
    <property type="entry name" value="Metallo-dependent phosphatases"/>
    <property type="match status" value="1"/>
</dbReference>
<gene>
    <name evidence="2" type="ORF">FOM92_11600</name>
</gene>
<evidence type="ECO:0000313" key="2">
    <source>
        <dbReference type="EMBL" id="TSB01809.1"/>
    </source>
</evidence>
<evidence type="ECO:0000313" key="3">
    <source>
        <dbReference type="Proteomes" id="UP000320160"/>
    </source>
</evidence>
<dbReference type="OrthoDB" id="9813918at2"/>
<dbReference type="Pfam" id="PF00149">
    <property type="entry name" value="Metallophos"/>
    <property type="match status" value="1"/>
</dbReference>
<accession>A0A553WAU2</accession>
<dbReference type="Gene3D" id="3.60.21.10">
    <property type="match status" value="1"/>
</dbReference>
<dbReference type="RefSeq" id="WP_143777029.1">
    <property type="nucleotide sequence ID" value="NZ_VKKU01000002.1"/>
</dbReference>
<proteinExistence type="predicted"/>
<organism evidence="2 3">
    <name type="scientific">Sphingorhabdus contaminans</name>
    <dbReference type="NCBI Taxonomy" id="1343899"/>
    <lineage>
        <taxon>Bacteria</taxon>
        <taxon>Pseudomonadati</taxon>
        <taxon>Pseudomonadota</taxon>
        <taxon>Alphaproteobacteria</taxon>
        <taxon>Sphingomonadales</taxon>
        <taxon>Sphingomonadaceae</taxon>
        <taxon>Sphingorhabdus</taxon>
    </lineage>
</organism>
<dbReference type="InterPro" id="IPR004843">
    <property type="entry name" value="Calcineurin-like_PHP"/>
</dbReference>
<feature type="domain" description="Calcineurin-like phosphoesterase" evidence="1">
    <location>
        <begin position="1"/>
        <end position="163"/>
    </location>
</feature>
<dbReference type="AlphaFoldDB" id="A0A553WAU2"/>
<dbReference type="CDD" id="cd00838">
    <property type="entry name" value="MPP_superfamily"/>
    <property type="match status" value="1"/>
</dbReference>
<dbReference type="PANTHER" id="PTHR42850:SF2">
    <property type="entry name" value="BLL5683 PROTEIN"/>
    <property type="match status" value="1"/>
</dbReference>
<dbReference type="GO" id="GO:0016791">
    <property type="term" value="F:phosphatase activity"/>
    <property type="evidence" value="ECO:0007669"/>
    <property type="project" value="TreeGrafter"/>
</dbReference>
<dbReference type="GO" id="GO:0005737">
    <property type="term" value="C:cytoplasm"/>
    <property type="evidence" value="ECO:0007669"/>
    <property type="project" value="TreeGrafter"/>
</dbReference>
<name>A0A553WAU2_9SPHN</name>
<sequence length="240" mass="26911">MRIAVISDIHSAYAPFATALSDARTAGFDQLILLGDLFTYGLDPRPCADLAAEAIARDGALLVGGNHDQLYIDMENGETGYFDRMPEWIKQSAEWTWAQLGSHWPDNLPIVPEWHYGPLFMAHANPFGYGDWTYMSGEAEMARAAHVCAERGYRYGVFGHLHRSRHYADANAEIHVVGAVGQPRSADDRTPHWAMVELDNEKLTLVRYNIACDAAAHCREIRQHPEFSPSTKDKLCGFFE</sequence>
<protein>
    <submittedName>
        <fullName evidence="2">Metallophosphoesterase family protein</fullName>
    </submittedName>
</protein>
<evidence type="ECO:0000259" key="1">
    <source>
        <dbReference type="Pfam" id="PF00149"/>
    </source>
</evidence>
<dbReference type="PIRSF" id="PIRSF000883">
    <property type="entry name" value="Pesterase_MJ0912"/>
    <property type="match status" value="1"/>
</dbReference>
<comment type="caution">
    <text evidence="2">The sequence shown here is derived from an EMBL/GenBank/DDBJ whole genome shotgun (WGS) entry which is preliminary data.</text>
</comment>
<dbReference type="PANTHER" id="PTHR42850">
    <property type="entry name" value="METALLOPHOSPHOESTERASE"/>
    <property type="match status" value="1"/>
</dbReference>
<dbReference type="EMBL" id="VKKU01000002">
    <property type="protein sequence ID" value="TSB01809.1"/>
    <property type="molecule type" value="Genomic_DNA"/>
</dbReference>
<reference evidence="2 3" key="1">
    <citation type="submission" date="2019-07" db="EMBL/GenBank/DDBJ databases">
        <authorList>
            <person name="Park M."/>
        </authorList>
    </citation>
    <scope>NUCLEOTIDE SEQUENCE [LARGE SCALE GENOMIC DNA]</scope>
    <source>
        <strain evidence="2 3">KCTC32445</strain>
    </source>
</reference>
<dbReference type="InterPro" id="IPR029052">
    <property type="entry name" value="Metallo-depent_PP-like"/>
</dbReference>
<dbReference type="InterPro" id="IPR011152">
    <property type="entry name" value="Pesterase_MJ0912"/>
</dbReference>
<dbReference type="InterPro" id="IPR050126">
    <property type="entry name" value="Ap4A_hydrolase"/>
</dbReference>
<keyword evidence="3" id="KW-1185">Reference proteome</keyword>
<dbReference type="Proteomes" id="UP000320160">
    <property type="component" value="Unassembled WGS sequence"/>
</dbReference>